<gene>
    <name evidence="1" type="ORF">AMTR_s00100p00019790</name>
</gene>
<proteinExistence type="predicted"/>
<organism evidence="1 2">
    <name type="scientific">Amborella trichopoda</name>
    <dbReference type="NCBI Taxonomy" id="13333"/>
    <lineage>
        <taxon>Eukaryota</taxon>
        <taxon>Viridiplantae</taxon>
        <taxon>Streptophyta</taxon>
        <taxon>Embryophyta</taxon>
        <taxon>Tracheophyta</taxon>
        <taxon>Spermatophyta</taxon>
        <taxon>Magnoliopsida</taxon>
        <taxon>Amborellales</taxon>
        <taxon>Amborellaceae</taxon>
        <taxon>Amborella</taxon>
    </lineage>
</organism>
<name>W1NT34_AMBTC</name>
<evidence type="ECO:0000313" key="1">
    <source>
        <dbReference type="EMBL" id="ERN00407.1"/>
    </source>
</evidence>
<keyword evidence="2" id="KW-1185">Reference proteome</keyword>
<dbReference type="HOGENOM" id="CLU_2281258_0_0_1"/>
<sequence>MKILLIPPSLLPVPTYNTVETKILRIPSSLPPMPMHNTMEVKILRIPASLPKAGTVSITIKELDPSLRLLQISTSLRKLDDISTSRVSNPLSRLKVLQIPKC</sequence>
<protein>
    <submittedName>
        <fullName evidence="1">Uncharacterized protein</fullName>
    </submittedName>
</protein>
<dbReference type="EMBL" id="KI394904">
    <property type="protein sequence ID" value="ERN00407.1"/>
    <property type="molecule type" value="Genomic_DNA"/>
</dbReference>
<dbReference type="Proteomes" id="UP000017836">
    <property type="component" value="Unassembled WGS sequence"/>
</dbReference>
<accession>W1NT34</accession>
<reference evidence="2" key="1">
    <citation type="journal article" date="2013" name="Science">
        <title>The Amborella genome and the evolution of flowering plants.</title>
        <authorList>
            <consortium name="Amborella Genome Project"/>
        </authorList>
    </citation>
    <scope>NUCLEOTIDE SEQUENCE [LARGE SCALE GENOMIC DNA]</scope>
</reference>
<dbReference type="AlphaFoldDB" id="W1NT34"/>
<evidence type="ECO:0000313" key="2">
    <source>
        <dbReference type="Proteomes" id="UP000017836"/>
    </source>
</evidence>
<dbReference type="Gramene" id="ERN00407">
    <property type="protein sequence ID" value="ERN00407"/>
    <property type="gene ID" value="AMTR_s00100p00019790"/>
</dbReference>